<name>A0A1I8FR97_9PLAT</name>
<dbReference type="Proteomes" id="UP000095280">
    <property type="component" value="Unplaced"/>
</dbReference>
<keyword evidence="1" id="KW-1185">Reference proteome</keyword>
<evidence type="ECO:0000313" key="2">
    <source>
        <dbReference type="WBParaSite" id="maker-unitig_43444-snap-gene-0.2-mRNA-1"/>
    </source>
</evidence>
<accession>A0A1I8FR97</accession>
<evidence type="ECO:0000313" key="1">
    <source>
        <dbReference type="Proteomes" id="UP000095280"/>
    </source>
</evidence>
<dbReference type="WBParaSite" id="maker-unitig_43444-snap-gene-0.2-mRNA-1">
    <property type="protein sequence ID" value="maker-unitig_43444-snap-gene-0.2-mRNA-1"/>
    <property type="gene ID" value="maker-unitig_43444-snap-gene-0.2"/>
</dbReference>
<organism evidence="1 2">
    <name type="scientific">Macrostomum lignano</name>
    <dbReference type="NCBI Taxonomy" id="282301"/>
    <lineage>
        <taxon>Eukaryota</taxon>
        <taxon>Metazoa</taxon>
        <taxon>Spiralia</taxon>
        <taxon>Lophotrochozoa</taxon>
        <taxon>Platyhelminthes</taxon>
        <taxon>Rhabditophora</taxon>
        <taxon>Macrostomorpha</taxon>
        <taxon>Macrostomida</taxon>
        <taxon>Macrostomidae</taxon>
        <taxon>Macrostomum</taxon>
    </lineage>
</organism>
<proteinExistence type="predicted"/>
<protein>
    <submittedName>
        <fullName evidence="2">Uncharacterized protein</fullName>
    </submittedName>
</protein>
<sequence>MSLIKKYDRLLLNERPLHYKSCDKRHNFRPRRHSVTADRAQTRHWRPVQPEKHLRLFSLWLLYFWPVDSRFLSPVGQGSAQGL</sequence>
<dbReference type="AlphaFoldDB" id="A0A1I8FR97"/>
<reference evidence="2" key="1">
    <citation type="submission" date="2016-11" db="UniProtKB">
        <authorList>
            <consortium name="WormBaseParasite"/>
        </authorList>
    </citation>
    <scope>IDENTIFICATION</scope>
</reference>